<proteinExistence type="predicted"/>
<evidence type="ECO:0000313" key="1">
    <source>
        <dbReference type="EMBL" id="CCA88024.1"/>
    </source>
</evidence>
<reference evidence="1" key="1">
    <citation type="journal article" date="2011" name="PLoS ONE">
        <title>Ralstonia syzygii, the Blood Disease Bacterium and some Asian R. solanacearum strains form a single genomic species despite divergent lifestyles.</title>
        <authorList>
            <person name="Remenant B."/>
            <person name="de Cambiaire J.C."/>
            <person name="Cellier G."/>
            <person name="Jacobs J.M."/>
            <person name="Mangenot S."/>
            <person name="Barbe V."/>
            <person name="Lajus A."/>
            <person name="Vallenet D."/>
            <person name="Medigue C."/>
            <person name="Fegan M."/>
            <person name="Allen C."/>
            <person name="Prior P."/>
        </authorList>
    </citation>
    <scope>NUCLEOTIDE SEQUENCE</scope>
    <source>
        <strain evidence="1">R24</strain>
    </source>
</reference>
<dbReference type="AlphaFoldDB" id="G3A9Q8"/>
<name>G3A9Q8_9RALS</name>
<dbReference type="EMBL" id="FR854090">
    <property type="protein sequence ID" value="CCA88024.1"/>
    <property type="molecule type" value="Genomic_DNA"/>
</dbReference>
<sequence>MARFSEGGSIRDHAFHHDLLLTLSAFDPSTSVVSQLRIKII</sequence>
<gene>
    <name evidence="1" type="ORF">RALSY_mp10560</name>
</gene>
<protein>
    <submittedName>
        <fullName evidence="1">Uncharacterized protein</fullName>
    </submittedName>
</protein>
<reference evidence="1" key="2">
    <citation type="submission" date="2011-04" db="EMBL/GenBank/DDBJ databases">
        <authorList>
            <person name="Genoscope - CEA"/>
        </authorList>
    </citation>
    <scope>NUCLEOTIDE SEQUENCE</scope>
    <source>
        <strain evidence="1">R24</strain>
    </source>
</reference>
<organism evidence="1">
    <name type="scientific">Ralstonia syzygii R24</name>
    <dbReference type="NCBI Taxonomy" id="907261"/>
    <lineage>
        <taxon>Bacteria</taxon>
        <taxon>Pseudomonadati</taxon>
        <taxon>Pseudomonadota</taxon>
        <taxon>Betaproteobacteria</taxon>
        <taxon>Burkholderiales</taxon>
        <taxon>Burkholderiaceae</taxon>
        <taxon>Ralstonia</taxon>
        <taxon>Ralstonia solanacearum species complex</taxon>
    </lineage>
</organism>
<accession>G3A9Q8</accession>